<sequence>HNYKLVDFTLVKVKQPVKHAPKHMQFFTVYPDKSTYQALIGVNKDTVYVGRMQKGTLDYNDLLDKGKEASLEEVYKHNKDNKALPELISKMHISNSLPDSANDNGNPLASNDLEKSGSVNTRYRNEVYQLISDFDEVELKKSGYLWDDVKMTDHNGNWIVNYRNKKGEILGTYRTKHGKIQKLDEKGNIV</sequence>
<protein>
    <submittedName>
        <fullName evidence="2">Uncharacterized protein</fullName>
    </submittedName>
</protein>
<comment type="caution">
    <text evidence="2">The sequence shown here is derived from an EMBL/GenBank/DDBJ whole genome shotgun (WGS) entry which is preliminary data.</text>
</comment>
<feature type="non-terminal residue" evidence="2">
    <location>
        <position position="1"/>
    </location>
</feature>
<dbReference type="AlphaFoldDB" id="A0A7Z7YT13"/>
<accession>A0A7Z7YT13</accession>
<name>A0A7Z7YT13_STACP</name>
<evidence type="ECO:0000313" key="2">
    <source>
        <dbReference type="EMBL" id="TBW74092.1"/>
    </source>
</evidence>
<dbReference type="Proteomes" id="UP000291949">
    <property type="component" value="Unassembled WGS sequence"/>
</dbReference>
<proteinExistence type="predicted"/>
<reference evidence="2 3" key="1">
    <citation type="journal article" date="2019" name="Sci. Transl. Med.">
        <title>Quorum sensing between bacterial species on the skin protects against epidermal injury in atopic dermatitis.</title>
        <authorList>
            <person name="Williams M.R."/>
        </authorList>
    </citation>
    <scope>NUCLEOTIDE SEQUENCE [LARGE SCALE GENOMIC DNA]</scope>
    <source>
        <strain evidence="2 3">H8</strain>
    </source>
</reference>
<organism evidence="2 3">
    <name type="scientific">Staphylococcus capitis</name>
    <dbReference type="NCBI Taxonomy" id="29388"/>
    <lineage>
        <taxon>Bacteria</taxon>
        <taxon>Bacillati</taxon>
        <taxon>Bacillota</taxon>
        <taxon>Bacilli</taxon>
        <taxon>Bacillales</taxon>
        <taxon>Staphylococcaceae</taxon>
        <taxon>Staphylococcus</taxon>
    </lineage>
</organism>
<evidence type="ECO:0000256" key="1">
    <source>
        <dbReference type="SAM" id="MobiDB-lite"/>
    </source>
</evidence>
<dbReference type="EMBL" id="SCHC01000167">
    <property type="protein sequence ID" value="TBW74092.1"/>
    <property type="molecule type" value="Genomic_DNA"/>
</dbReference>
<feature type="compositionally biased region" description="Polar residues" evidence="1">
    <location>
        <begin position="95"/>
        <end position="109"/>
    </location>
</feature>
<feature type="region of interest" description="Disordered" evidence="1">
    <location>
        <begin position="95"/>
        <end position="115"/>
    </location>
</feature>
<feature type="non-terminal residue" evidence="2">
    <location>
        <position position="190"/>
    </location>
</feature>
<gene>
    <name evidence="2" type="ORF">EQ811_13295</name>
</gene>
<evidence type="ECO:0000313" key="3">
    <source>
        <dbReference type="Proteomes" id="UP000291949"/>
    </source>
</evidence>